<keyword evidence="2" id="KW-0812">Transmembrane</keyword>
<organism evidence="3 4">
    <name type="scientific">Pedobacter psychroterrae</name>
    <dbReference type="NCBI Taxonomy" id="2530453"/>
    <lineage>
        <taxon>Bacteria</taxon>
        <taxon>Pseudomonadati</taxon>
        <taxon>Bacteroidota</taxon>
        <taxon>Sphingobacteriia</taxon>
        <taxon>Sphingobacteriales</taxon>
        <taxon>Sphingobacteriaceae</taxon>
        <taxon>Pedobacter</taxon>
    </lineage>
</organism>
<proteinExistence type="predicted"/>
<reference evidence="3 4" key="1">
    <citation type="submission" date="2019-02" db="EMBL/GenBank/DDBJ databases">
        <title>Pedobacter sp. RP-1-14 sp. nov., isolated from Arctic soil.</title>
        <authorList>
            <person name="Dahal R.H."/>
        </authorList>
    </citation>
    <scope>NUCLEOTIDE SEQUENCE [LARGE SCALE GENOMIC DNA]</scope>
    <source>
        <strain evidence="3 4">RP-1-14</strain>
    </source>
</reference>
<gene>
    <name evidence="3" type="ORF">EZ437_13695</name>
</gene>
<evidence type="ECO:0000313" key="4">
    <source>
        <dbReference type="Proteomes" id="UP000293347"/>
    </source>
</evidence>
<accession>A0A4R0NRQ7</accession>
<keyword evidence="2" id="KW-1133">Transmembrane helix</keyword>
<evidence type="ECO:0000313" key="3">
    <source>
        <dbReference type="EMBL" id="TCD01764.1"/>
    </source>
</evidence>
<protein>
    <submittedName>
        <fullName evidence="3">Uncharacterized protein</fullName>
    </submittedName>
</protein>
<name>A0A4R0NRQ7_9SPHI</name>
<dbReference type="AlphaFoldDB" id="A0A4R0NRQ7"/>
<keyword evidence="2" id="KW-0472">Membrane</keyword>
<evidence type="ECO:0000256" key="2">
    <source>
        <dbReference type="SAM" id="Phobius"/>
    </source>
</evidence>
<dbReference type="RefSeq" id="WP_131596564.1">
    <property type="nucleotide sequence ID" value="NZ_SJSL01000002.1"/>
</dbReference>
<dbReference type="EMBL" id="SJSL01000002">
    <property type="protein sequence ID" value="TCD01764.1"/>
    <property type="molecule type" value="Genomic_DNA"/>
</dbReference>
<sequence length="528" mass="56785">MIAYANKTQDNKSHSTADISAKQTDSRPVAQFKNNRPEAIAQRKLQDAADNSAQVKQLKAIQQLAGNRSGKPIQAKFVIQRNGRDSRVADMPARRSLLDLEEPPEMQLDPQEPEREAPALHDSPLVDVDLESAGLHQLAPNSLPRMVMENVVTEPKHETPGWRSGRRINTSGVLDYIPRGRKGVREDAGKTTRAQKIEYGILGGGIATGSAGKYFGDSKSLWAADISPYLGLAGGGLGVAGDGYSAFKYQKEARDKANNANTRNIAGLDALSSTASAVKTGASAAAGYFDVGTAASATATTLAAGAGIAMGAFDIASGAYGTVMADRRRERLEQNMTARGDDKKFIYASKVAIETQKRESRKGLGKLYKGMYTVAGGAALLAGATPIGWALLSAAAAIGGAVAVYNYYKKRKHKKEMAIDILGIRGVRDEWKKEKKVIEKRHFWLSSARVREMHDLGPDPLETALKLNGYSDAGHCYNNFVDTASKLLYNEGVKGGDEPSRRLIRNLGLKIIGEKEPTPSKIAAKLST</sequence>
<dbReference type="Proteomes" id="UP000293347">
    <property type="component" value="Unassembled WGS sequence"/>
</dbReference>
<feature type="region of interest" description="Disordered" evidence="1">
    <location>
        <begin position="1"/>
        <end position="38"/>
    </location>
</feature>
<evidence type="ECO:0000256" key="1">
    <source>
        <dbReference type="SAM" id="MobiDB-lite"/>
    </source>
</evidence>
<feature type="region of interest" description="Disordered" evidence="1">
    <location>
        <begin position="97"/>
        <end position="118"/>
    </location>
</feature>
<feature type="transmembrane region" description="Helical" evidence="2">
    <location>
        <begin position="390"/>
        <end position="408"/>
    </location>
</feature>
<keyword evidence="4" id="KW-1185">Reference proteome</keyword>
<dbReference type="OrthoDB" id="681139at2"/>
<comment type="caution">
    <text evidence="3">The sequence shown here is derived from an EMBL/GenBank/DDBJ whole genome shotgun (WGS) entry which is preliminary data.</text>
</comment>